<dbReference type="Proteomes" id="UP001163603">
    <property type="component" value="Chromosome 2"/>
</dbReference>
<name>A0ACC0Z9R9_9ROSI</name>
<proteinExistence type="predicted"/>
<dbReference type="EMBL" id="CM047737">
    <property type="protein sequence ID" value="KAJ0047886.1"/>
    <property type="molecule type" value="Genomic_DNA"/>
</dbReference>
<gene>
    <name evidence="1" type="ORF">Pint_16128</name>
</gene>
<reference evidence="2" key="1">
    <citation type="journal article" date="2023" name="G3 (Bethesda)">
        <title>Genome assembly and association tests identify interacting loci associated with vigor, precocity, and sex in interspecific pistachio rootstocks.</title>
        <authorList>
            <person name="Palmer W."/>
            <person name="Jacygrad E."/>
            <person name="Sagayaradj S."/>
            <person name="Cavanaugh K."/>
            <person name="Han R."/>
            <person name="Bertier L."/>
            <person name="Beede B."/>
            <person name="Kafkas S."/>
            <person name="Golino D."/>
            <person name="Preece J."/>
            <person name="Michelmore R."/>
        </authorList>
    </citation>
    <scope>NUCLEOTIDE SEQUENCE [LARGE SCALE GENOMIC DNA]</scope>
</reference>
<keyword evidence="2" id="KW-1185">Reference proteome</keyword>
<evidence type="ECO:0000313" key="1">
    <source>
        <dbReference type="EMBL" id="KAJ0047886.1"/>
    </source>
</evidence>
<sequence length="205" mass="23856">MEMMMDSICYIPYSLVEIVFILIVVNFVKIILEDCFFRLNFMILFFLHTFSLFIRKIRKLFFDNKKSPGPVQQQQVSKKLEENQEIIKPCVSENLYANEKLSIEEVNMTMEKLIALGETSSSSEIASLFAEEEVSLEEVKDAFRLFDENNDGFIDTGELRNVLFKLNFTQASEAECKKMINAFDEDRDGRIDFNEFVKLLESSLS</sequence>
<evidence type="ECO:0000313" key="2">
    <source>
        <dbReference type="Proteomes" id="UP001163603"/>
    </source>
</evidence>
<protein>
    <submittedName>
        <fullName evidence="1">Uncharacterized protein</fullName>
    </submittedName>
</protein>
<accession>A0ACC0Z9R9</accession>
<organism evidence="1 2">
    <name type="scientific">Pistacia integerrima</name>
    <dbReference type="NCBI Taxonomy" id="434235"/>
    <lineage>
        <taxon>Eukaryota</taxon>
        <taxon>Viridiplantae</taxon>
        <taxon>Streptophyta</taxon>
        <taxon>Embryophyta</taxon>
        <taxon>Tracheophyta</taxon>
        <taxon>Spermatophyta</taxon>
        <taxon>Magnoliopsida</taxon>
        <taxon>eudicotyledons</taxon>
        <taxon>Gunneridae</taxon>
        <taxon>Pentapetalae</taxon>
        <taxon>rosids</taxon>
        <taxon>malvids</taxon>
        <taxon>Sapindales</taxon>
        <taxon>Anacardiaceae</taxon>
        <taxon>Pistacia</taxon>
    </lineage>
</organism>
<comment type="caution">
    <text evidence="1">The sequence shown here is derived from an EMBL/GenBank/DDBJ whole genome shotgun (WGS) entry which is preliminary data.</text>
</comment>